<dbReference type="InterPro" id="IPR049238">
    <property type="entry name" value="DUF6873"/>
</dbReference>
<feature type="domain" description="DUF6873" evidence="1">
    <location>
        <begin position="19"/>
        <end position="245"/>
    </location>
</feature>
<protein>
    <recommendedName>
        <fullName evidence="1">DUF6873 domain-containing protein</fullName>
    </recommendedName>
</protein>
<organism evidence="2">
    <name type="scientific">Caldicellulosiruptor owensensis</name>
    <dbReference type="NCBI Taxonomy" id="55205"/>
    <lineage>
        <taxon>Bacteria</taxon>
        <taxon>Bacillati</taxon>
        <taxon>Bacillota</taxon>
        <taxon>Bacillota incertae sedis</taxon>
        <taxon>Caldicellulosiruptorales</taxon>
        <taxon>Caldicellulosiruptoraceae</taxon>
        <taxon>Caldicellulosiruptor</taxon>
    </lineage>
</organism>
<accession>A0A7C5Z8E8</accession>
<evidence type="ECO:0000259" key="1">
    <source>
        <dbReference type="Pfam" id="PF21778"/>
    </source>
</evidence>
<name>A0A7C5Z8E8_9FIRM</name>
<comment type="caution">
    <text evidence="2">The sequence shown here is derived from an EMBL/GenBank/DDBJ whole genome shotgun (WGS) entry which is preliminary data.</text>
</comment>
<gene>
    <name evidence="2" type="ORF">ENL71_04410</name>
</gene>
<dbReference type="Pfam" id="PF21778">
    <property type="entry name" value="DUF6873"/>
    <property type="match status" value="1"/>
</dbReference>
<evidence type="ECO:0000313" key="2">
    <source>
        <dbReference type="EMBL" id="HHS01760.1"/>
    </source>
</evidence>
<dbReference type="EMBL" id="DRUZ01000055">
    <property type="protein sequence ID" value="HHS01760.1"/>
    <property type="molecule type" value="Genomic_DNA"/>
</dbReference>
<sequence>MKYIKLPYIPENRVTHVLLDKRVYDRFLYALEDLGIKIVICESCDDLYSAISSHPDIFYFHYGDNLIFAAPNSPRKTTEELKKLGFNIIFGERAVLGKYPEDVKYNIAKVGTKVFHNFKFTDRIIAERIEKDSLQKIHVKQGYTKCSILIVNSNAIITSDKGIYKKAIENGMDSLLISPGFIKLEGLSYGFIGGCGGLIGKNLMAFNGDISMHPDYLNIKNFLKKHDIEILNIAGLQLADIGSVIPLCQE</sequence>
<proteinExistence type="predicted"/>
<dbReference type="AlphaFoldDB" id="A0A7C5Z8E8"/>
<reference evidence="2" key="1">
    <citation type="journal article" date="2020" name="mSystems">
        <title>Genome- and Community-Level Interaction Insights into Carbon Utilization and Element Cycling Functions of Hydrothermarchaeota in Hydrothermal Sediment.</title>
        <authorList>
            <person name="Zhou Z."/>
            <person name="Liu Y."/>
            <person name="Xu W."/>
            <person name="Pan J."/>
            <person name="Luo Z.H."/>
            <person name="Li M."/>
        </authorList>
    </citation>
    <scope>NUCLEOTIDE SEQUENCE [LARGE SCALE GENOMIC DNA]</scope>
    <source>
        <strain evidence="2">SpSt-102</strain>
    </source>
</reference>